<accession>C6S755</accession>
<sequence>MYRKTLAASERPSAGDGAAERAENLHNASNCPILSFRKTVS</sequence>
<proteinExistence type="predicted"/>
<reference evidence="2 3" key="1">
    <citation type="journal article" date="2008" name="Proc. Natl. Acad. Sci. U.S.A.">
        <title>Whole-genome comparison of disease and carriage strains provides insights into virulence evolution in Neisseria meningitidis.</title>
        <authorList>
            <person name="Schoen C."/>
            <person name="Blom J."/>
            <person name="Claus H."/>
            <person name="Schramm-Glueck A."/>
            <person name="Brandt P."/>
            <person name="Mueller T."/>
            <person name="Goesmann A."/>
            <person name="Joseph B."/>
            <person name="Konietzny S."/>
            <person name="Kurzai O."/>
            <person name="Schmitt C."/>
            <person name="Friedrich T."/>
            <person name="Linke B."/>
            <person name="Vogel U."/>
            <person name="Frosch M."/>
        </authorList>
    </citation>
    <scope>NUCLEOTIDE SEQUENCE [LARGE SCALE GENOMIC DNA]</scope>
    <source>
        <strain evidence="3">alpha14</strain>
    </source>
</reference>
<gene>
    <name evidence="2" type="ordered locus">NMO_1048</name>
</gene>
<organism evidence="2 3">
    <name type="scientific">Neisseria meningitidis (strain alpha14)</name>
    <dbReference type="NCBI Taxonomy" id="662598"/>
    <lineage>
        <taxon>Bacteria</taxon>
        <taxon>Pseudomonadati</taxon>
        <taxon>Pseudomonadota</taxon>
        <taxon>Betaproteobacteria</taxon>
        <taxon>Neisseriales</taxon>
        <taxon>Neisseriaceae</taxon>
        <taxon>Neisseria</taxon>
    </lineage>
</organism>
<evidence type="ECO:0000256" key="1">
    <source>
        <dbReference type="SAM" id="MobiDB-lite"/>
    </source>
</evidence>
<dbReference type="AlphaFoldDB" id="C6S755"/>
<name>C6S755_NEIML</name>
<feature type="region of interest" description="Disordered" evidence="1">
    <location>
        <begin position="1"/>
        <end position="20"/>
    </location>
</feature>
<dbReference type="EMBL" id="AM889136">
    <property type="protein sequence ID" value="CBA06024.1"/>
    <property type="molecule type" value="Genomic_DNA"/>
</dbReference>
<dbReference type="HOGENOM" id="CLU_3273248_0_0_4"/>
<evidence type="ECO:0000313" key="3">
    <source>
        <dbReference type="Proteomes" id="UP000002054"/>
    </source>
</evidence>
<dbReference type="Proteomes" id="UP000002054">
    <property type="component" value="Chromosome"/>
</dbReference>
<protein>
    <submittedName>
        <fullName evidence="2">Uncharacterized protein</fullName>
    </submittedName>
</protein>
<evidence type="ECO:0000313" key="2">
    <source>
        <dbReference type="EMBL" id="CBA06024.1"/>
    </source>
</evidence>
<dbReference type="KEGG" id="nmi:NMO_1048"/>